<proteinExistence type="predicted"/>
<gene>
    <name evidence="4" type="ORF">ACFQZ8_32830</name>
</gene>
<evidence type="ECO:0000313" key="4">
    <source>
        <dbReference type="EMBL" id="MFD0788728.1"/>
    </source>
</evidence>
<dbReference type="Pfam" id="PF01156">
    <property type="entry name" value="IU_nuc_hydro"/>
    <property type="match status" value="1"/>
</dbReference>
<keyword evidence="2" id="KW-0326">Glycosidase</keyword>
<dbReference type="Proteomes" id="UP001597053">
    <property type="component" value="Unassembled WGS sequence"/>
</dbReference>
<evidence type="ECO:0000259" key="3">
    <source>
        <dbReference type="Pfam" id="PF01156"/>
    </source>
</evidence>
<keyword evidence="1 4" id="KW-0378">Hydrolase</keyword>
<dbReference type="PANTHER" id="PTHR12304:SF4">
    <property type="entry name" value="URIDINE NUCLEOSIDASE"/>
    <property type="match status" value="1"/>
</dbReference>
<dbReference type="PANTHER" id="PTHR12304">
    <property type="entry name" value="INOSINE-URIDINE PREFERRING NUCLEOSIDE HYDROLASE"/>
    <property type="match status" value="1"/>
</dbReference>
<dbReference type="SUPFAM" id="SSF53590">
    <property type="entry name" value="Nucleoside hydrolase"/>
    <property type="match status" value="1"/>
</dbReference>
<feature type="domain" description="Inosine/uridine-preferring nucleoside hydrolase" evidence="3">
    <location>
        <begin position="13"/>
        <end position="164"/>
    </location>
</feature>
<organism evidence="4 5">
    <name type="scientific">Micromonospora azadirachtae</name>
    <dbReference type="NCBI Taxonomy" id="1970735"/>
    <lineage>
        <taxon>Bacteria</taxon>
        <taxon>Bacillati</taxon>
        <taxon>Actinomycetota</taxon>
        <taxon>Actinomycetes</taxon>
        <taxon>Micromonosporales</taxon>
        <taxon>Micromonosporaceae</taxon>
        <taxon>Micromonospora</taxon>
    </lineage>
</organism>
<evidence type="ECO:0000313" key="5">
    <source>
        <dbReference type="Proteomes" id="UP001597053"/>
    </source>
</evidence>
<name>A0ABW3ADG9_9ACTN</name>
<evidence type="ECO:0000256" key="2">
    <source>
        <dbReference type="ARBA" id="ARBA00023295"/>
    </source>
</evidence>
<dbReference type="EMBL" id="JBHTHM010003040">
    <property type="protein sequence ID" value="MFD0788728.1"/>
    <property type="molecule type" value="Genomic_DNA"/>
</dbReference>
<protein>
    <submittedName>
        <fullName evidence="4">Nucleoside hydrolase</fullName>
    </submittedName>
</protein>
<dbReference type="InterPro" id="IPR023186">
    <property type="entry name" value="IUNH"/>
</dbReference>
<comment type="caution">
    <text evidence="4">The sequence shown here is derived from an EMBL/GenBank/DDBJ whole genome shotgun (WGS) entry which is preliminary data.</text>
</comment>
<sequence length="169" mass="18475">LARWDHEASFPAGEAVEFLRRTIRARPGEVALLAIGPLTNVALLFAVDPEIPSLLRSLVLMGGAFSTVPGPEWNIHCDPHAAARVYQGRAPVHRSIGLDVTTRVRMEVDAFLQHCTTPLLRPVADMAASWFAERREVTFHDPLAAATLFDPALCVFATGEVTVDRAAWP</sequence>
<dbReference type="GO" id="GO:0016787">
    <property type="term" value="F:hydrolase activity"/>
    <property type="evidence" value="ECO:0007669"/>
    <property type="project" value="UniProtKB-KW"/>
</dbReference>
<dbReference type="InterPro" id="IPR001910">
    <property type="entry name" value="Inosine/uridine_hydrolase_dom"/>
</dbReference>
<feature type="non-terminal residue" evidence="4">
    <location>
        <position position="169"/>
    </location>
</feature>
<keyword evidence="5" id="KW-1185">Reference proteome</keyword>
<evidence type="ECO:0000256" key="1">
    <source>
        <dbReference type="ARBA" id="ARBA00022801"/>
    </source>
</evidence>
<dbReference type="InterPro" id="IPR036452">
    <property type="entry name" value="Ribo_hydro-like"/>
</dbReference>
<feature type="non-terminal residue" evidence="4">
    <location>
        <position position="1"/>
    </location>
</feature>
<reference evidence="5" key="1">
    <citation type="journal article" date="2019" name="Int. J. Syst. Evol. Microbiol.">
        <title>The Global Catalogue of Microorganisms (GCM) 10K type strain sequencing project: providing services to taxonomists for standard genome sequencing and annotation.</title>
        <authorList>
            <consortium name="The Broad Institute Genomics Platform"/>
            <consortium name="The Broad Institute Genome Sequencing Center for Infectious Disease"/>
            <person name="Wu L."/>
            <person name="Ma J."/>
        </authorList>
    </citation>
    <scope>NUCLEOTIDE SEQUENCE [LARGE SCALE GENOMIC DNA]</scope>
    <source>
        <strain evidence="5">JCM 32148</strain>
    </source>
</reference>
<dbReference type="Gene3D" id="3.90.245.10">
    <property type="entry name" value="Ribonucleoside hydrolase-like"/>
    <property type="match status" value="1"/>
</dbReference>
<accession>A0ABW3ADG9</accession>